<evidence type="ECO:0000256" key="2">
    <source>
        <dbReference type="SAM" id="Phobius"/>
    </source>
</evidence>
<evidence type="ECO:0000256" key="1">
    <source>
        <dbReference type="SAM" id="MobiDB-lite"/>
    </source>
</evidence>
<accession>A0A3D9V1Y9</accession>
<keyword evidence="2" id="KW-0812">Transmembrane</keyword>
<protein>
    <submittedName>
        <fullName evidence="3">Uncharacterized protein</fullName>
    </submittedName>
</protein>
<feature type="compositionally biased region" description="Basic and acidic residues" evidence="1">
    <location>
        <begin position="584"/>
        <end position="604"/>
    </location>
</feature>
<name>A0A3D9V1Y9_9MICO</name>
<feature type="compositionally biased region" description="Basic and acidic residues" evidence="1">
    <location>
        <begin position="179"/>
        <end position="229"/>
    </location>
</feature>
<dbReference type="Proteomes" id="UP000256253">
    <property type="component" value="Unassembled WGS sequence"/>
</dbReference>
<dbReference type="AlphaFoldDB" id="A0A3D9V1Y9"/>
<organism evidence="3 4">
    <name type="scientific">Calidifontibacter indicus</name>
    <dbReference type="NCBI Taxonomy" id="419650"/>
    <lineage>
        <taxon>Bacteria</taxon>
        <taxon>Bacillati</taxon>
        <taxon>Actinomycetota</taxon>
        <taxon>Actinomycetes</taxon>
        <taxon>Micrococcales</taxon>
        <taxon>Dermacoccaceae</taxon>
        <taxon>Calidifontibacter</taxon>
    </lineage>
</organism>
<feature type="compositionally biased region" description="Low complexity" evidence="1">
    <location>
        <begin position="359"/>
        <end position="368"/>
    </location>
</feature>
<keyword evidence="2" id="KW-1133">Transmembrane helix</keyword>
<reference evidence="3 4" key="1">
    <citation type="submission" date="2018-08" db="EMBL/GenBank/DDBJ databases">
        <title>Sequencing the genomes of 1000 actinobacteria strains.</title>
        <authorList>
            <person name="Klenk H.-P."/>
        </authorList>
    </citation>
    <scope>NUCLEOTIDE SEQUENCE [LARGE SCALE GENOMIC DNA]</scope>
    <source>
        <strain evidence="3 4">DSM 22967</strain>
    </source>
</reference>
<feature type="compositionally biased region" description="Basic and acidic residues" evidence="1">
    <location>
        <begin position="140"/>
        <end position="155"/>
    </location>
</feature>
<feature type="compositionally biased region" description="Basic and acidic residues" evidence="1">
    <location>
        <begin position="510"/>
        <end position="528"/>
    </location>
</feature>
<feature type="compositionally biased region" description="Low complexity" evidence="1">
    <location>
        <begin position="255"/>
        <end position="267"/>
    </location>
</feature>
<evidence type="ECO:0000313" key="3">
    <source>
        <dbReference type="EMBL" id="REF31111.1"/>
    </source>
</evidence>
<sequence>MDNPVLWIIVAIVVILIIVAIVAMLNGKKKKEQQREEAAQLREQAAAQELQVKQREQEAEQAAQEAARRRADADRAAAEARQAEQAASQKQAGAQSVRGEYDDQHRQADLIDPDVDTDRDGFRTDGSRPGGDDALGAADGPRDGVAQEERNDRNDGPGWGTAAAAGGAGALGAGAAAHHTRDNDDRAGVLDDDRTGVRDDQRVADHGDSGLDLRDRDNDGDRFGDHDADAPVGAPAATSAGTSGGAYGISDPAAGPVDDSVDGPVVDDLGDRESTRTMGDVAGDAHHGGYDEQGDPQTHFGDGLAGNSPRGHDGDLPARSQEPGLAGRHSYNEGTGDHHRDVEGHQHEGGLGGRRSEAADGAVAGAAASPVFEQTRTEHTDAPVGAADEIGGGYADESTAGWNDSVDRPADGFDQAPSTQAGTGAPGAQSNWDAPPQQDQFGDQSQGGNFEQPQAGADGARGEYPADDAQLPDGTDWHSHQGTPGVDDQAPVSPGAPADGGFGAPDQQFDGDRGFEGDRGFDGADRNPADASGGYPGVIDQEPAVGAADGTVNATGTDTTGDPAGGTVDDSVGNPADNGSKHRSIGDRIRSLRDDMRGRDNDGA</sequence>
<evidence type="ECO:0000313" key="4">
    <source>
        <dbReference type="Proteomes" id="UP000256253"/>
    </source>
</evidence>
<feature type="compositionally biased region" description="Basic and acidic residues" evidence="1">
    <location>
        <begin position="116"/>
        <end position="126"/>
    </location>
</feature>
<dbReference type="RefSeq" id="WP_115923005.1">
    <property type="nucleotide sequence ID" value="NZ_QTUA01000001.1"/>
</dbReference>
<feature type="compositionally biased region" description="Basic and acidic residues" evidence="1">
    <location>
        <begin position="66"/>
        <end position="82"/>
    </location>
</feature>
<dbReference type="OrthoDB" id="5192898at2"/>
<feature type="compositionally biased region" description="Low complexity" evidence="1">
    <location>
        <begin position="555"/>
        <end position="570"/>
    </location>
</feature>
<feature type="compositionally biased region" description="Polar residues" evidence="1">
    <location>
        <begin position="416"/>
        <end position="432"/>
    </location>
</feature>
<comment type="caution">
    <text evidence="3">The sequence shown here is derived from an EMBL/GenBank/DDBJ whole genome shotgun (WGS) entry which is preliminary data.</text>
</comment>
<feature type="compositionally biased region" description="Basic and acidic residues" evidence="1">
    <location>
        <begin position="335"/>
        <end position="358"/>
    </location>
</feature>
<feature type="compositionally biased region" description="Basic and acidic residues" evidence="1">
    <location>
        <begin position="99"/>
        <end position="109"/>
    </location>
</feature>
<feature type="transmembrane region" description="Helical" evidence="2">
    <location>
        <begin position="6"/>
        <end position="25"/>
    </location>
</feature>
<feature type="compositionally biased region" description="Low complexity" evidence="1">
    <location>
        <begin position="437"/>
        <end position="448"/>
    </location>
</feature>
<keyword evidence="4" id="KW-1185">Reference proteome</keyword>
<dbReference type="EMBL" id="QTUA01000001">
    <property type="protein sequence ID" value="REF31111.1"/>
    <property type="molecule type" value="Genomic_DNA"/>
</dbReference>
<feature type="compositionally biased region" description="Low complexity" evidence="1">
    <location>
        <begin position="230"/>
        <end position="241"/>
    </location>
</feature>
<feature type="region of interest" description="Disordered" evidence="1">
    <location>
        <begin position="50"/>
        <end position="604"/>
    </location>
</feature>
<gene>
    <name evidence="3" type="ORF">DFJ65_2153</name>
</gene>
<keyword evidence="2" id="KW-0472">Membrane</keyword>
<proteinExistence type="predicted"/>